<evidence type="ECO:0000313" key="13">
    <source>
        <dbReference type="EMBL" id="MBM6758904.1"/>
    </source>
</evidence>
<protein>
    <recommendedName>
        <fullName evidence="2">histidine kinase</fullName>
        <ecNumber evidence="2">2.7.13.3</ecNumber>
    </recommendedName>
</protein>
<dbReference type="Gene3D" id="3.40.50.2300">
    <property type="match status" value="1"/>
</dbReference>
<keyword evidence="4" id="KW-0805">Transcription regulation</keyword>
<keyword evidence="5" id="KW-0238">DNA-binding</keyword>
<dbReference type="SUPFAM" id="SSF63829">
    <property type="entry name" value="Calcium-dependent phosphotriesterase"/>
    <property type="match status" value="3"/>
</dbReference>
<dbReference type="SUPFAM" id="SSF47384">
    <property type="entry name" value="Homodimeric domain of signal transducing histidine kinase"/>
    <property type="match status" value="1"/>
</dbReference>
<keyword evidence="9" id="KW-0472">Membrane</keyword>
<dbReference type="InterPro" id="IPR003594">
    <property type="entry name" value="HATPase_dom"/>
</dbReference>
<keyword evidence="14" id="KW-1185">Reference proteome</keyword>
<gene>
    <name evidence="13" type="ORF">H6A31_09480</name>
</gene>
<keyword evidence="3 7" id="KW-0597">Phosphoprotein</keyword>
<evidence type="ECO:0000256" key="1">
    <source>
        <dbReference type="ARBA" id="ARBA00000085"/>
    </source>
</evidence>
<dbReference type="Pfam" id="PF07495">
    <property type="entry name" value="Y_Y_Y"/>
    <property type="match status" value="1"/>
</dbReference>
<evidence type="ECO:0000259" key="11">
    <source>
        <dbReference type="PROSITE" id="PS50109"/>
    </source>
</evidence>
<evidence type="ECO:0000259" key="10">
    <source>
        <dbReference type="PROSITE" id="PS01124"/>
    </source>
</evidence>
<dbReference type="PANTHER" id="PTHR43547:SF2">
    <property type="entry name" value="HYBRID SIGNAL TRANSDUCTION HISTIDINE KINASE C"/>
    <property type="match status" value="1"/>
</dbReference>
<evidence type="ECO:0000256" key="4">
    <source>
        <dbReference type="ARBA" id="ARBA00023015"/>
    </source>
</evidence>
<dbReference type="SMART" id="SM00448">
    <property type="entry name" value="REC"/>
    <property type="match status" value="1"/>
</dbReference>
<dbReference type="Pfam" id="PF12833">
    <property type="entry name" value="HTH_18"/>
    <property type="match status" value="1"/>
</dbReference>
<dbReference type="CDD" id="cd00082">
    <property type="entry name" value="HisKA"/>
    <property type="match status" value="1"/>
</dbReference>
<dbReference type="SMART" id="SM00388">
    <property type="entry name" value="HisKA"/>
    <property type="match status" value="1"/>
</dbReference>
<dbReference type="InterPro" id="IPR018060">
    <property type="entry name" value="HTH_AraC"/>
</dbReference>
<feature type="domain" description="HTH araC/xylS-type" evidence="10">
    <location>
        <begin position="1215"/>
        <end position="1314"/>
    </location>
</feature>
<evidence type="ECO:0000313" key="14">
    <source>
        <dbReference type="Proteomes" id="UP000703295"/>
    </source>
</evidence>
<dbReference type="Pfam" id="PF02518">
    <property type="entry name" value="HATPase_c"/>
    <property type="match status" value="1"/>
</dbReference>
<dbReference type="SUPFAM" id="SSF46689">
    <property type="entry name" value="Homeodomain-like"/>
    <property type="match status" value="1"/>
</dbReference>
<dbReference type="InterPro" id="IPR011110">
    <property type="entry name" value="Reg_prop"/>
</dbReference>
<evidence type="ECO:0000256" key="2">
    <source>
        <dbReference type="ARBA" id="ARBA00012438"/>
    </source>
</evidence>
<comment type="caution">
    <text evidence="13">The sequence shown here is derived from an EMBL/GenBank/DDBJ whole genome shotgun (WGS) entry which is preliminary data.</text>
</comment>
<dbReference type="Gene3D" id="2.60.40.10">
    <property type="entry name" value="Immunoglobulins"/>
    <property type="match status" value="1"/>
</dbReference>
<comment type="catalytic activity">
    <reaction evidence="1">
        <text>ATP + protein L-histidine = ADP + protein N-phospho-L-histidine.</text>
        <dbReference type="EC" id="2.7.13.3"/>
    </reaction>
</comment>
<dbReference type="InterPro" id="IPR001789">
    <property type="entry name" value="Sig_transdc_resp-reg_receiver"/>
</dbReference>
<keyword evidence="6" id="KW-0804">Transcription</keyword>
<dbReference type="PANTHER" id="PTHR43547">
    <property type="entry name" value="TWO-COMPONENT HISTIDINE KINASE"/>
    <property type="match status" value="1"/>
</dbReference>
<dbReference type="InterPro" id="IPR013783">
    <property type="entry name" value="Ig-like_fold"/>
</dbReference>
<dbReference type="InterPro" id="IPR011006">
    <property type="entry name" value="CheY-like_superfamily"/>
</dbReference>
<evidence type="ECO:0000259" key="12">
    <source>
        <dbReference type="PROSITE" id="PS50110"/>
    </source>
</evidence>
<dbReference type="InterPro" id="IPR004358">
    <property type="entry name" value="Sig_transdc_His_kin-like_C"/>
</dbReference>
<dbReference type="Gene3D" id="3.30.565.10">
    <property type="entry name" value="Histidine kinase-like ATPase, C-terminal domain"/>
    <property type="match status" value="1"/>
</dbReference>
<name>A0ABS2EWJ0_9BACE</name>
<organism evidence="13 14">
    <name type="scientific">Bacteroides mediterraneensis</name>
    <dbReference type="NCBI Taxonomy" id="1841856"/>
    <lineage>
        <taxon>Bacteria</taxon>
        <taxon>Pseudomonadati</taxon>
        <taxon>Bacteroidota</taxon>
        <taxon>Bacteroidia</taxon>
        <taxon>Bacteroidales</taxon>
        <taxon>Bacteroidaceae</taxon>
        <taxon>Bacteroides</taxon>
    </lineage>
</organism>
<dbReference type="CDD" id="cd17574">
    <property type="entry name" value="REC_OmpR"/>
    <property type="match status" value="1"/>
</dbReference>
<dbReference type="Gene3D" id="2.130.10.10">
    <property type="entry name" value="YVTN repeat-like/Quinoprotein amine dehydrogenase"/>
    <property type="match status" value="2"/>
</dbReference>
<evidence type="ECO:0000256" key="9">
    <source>
        <dbReference type="SAM" id="Phobius"/>
    </source>
</evidence>
<dbReference type="RefSeq" id="WP_204476080.1">
    <property type="nucleotide sequence ID" value="NZ_JACJJW010000023.1"/>
</dbReference>
<dbReference type="InterPro" id="IPR011123">
    <property type="entry name" value="Y_Y_Y"/>
</dbReference>
<keyword evidence="9" id="KW-0812">Transmembrane</keyword>
<dbReference type="EMBL" id="JACJJW010000023">
    <property type="protein sequence ID" value="MBM6758904.1"/>
    <property type="molecule type" value="Genomic_DNA"/>
</dbReference>
<dbReference type="InterPro" id="IPR015943">
    <property type="entry name" value="WD40/YVTN_repeat-like_dom_sf"/>
</dbReference>
<dbReference type="Gene3D" id="1.10.10.60">
    <property type="entry name" value="Homeodomain-like"/>
    <property type="match status" value="1"/>
</dbReference>
<evidence type="ECO:0000256" key="7">
    <source>
        <dbReference type="PROSITE-ProRule" id="PRU00169"/>
    </source>
</evidence>
<dbReference type="SMART" id="SM00387">
    <property type="entry name" value="HATPase_c"/>
    <property type="match status" value="1"/>
</dbReference>
<evidence type="ECO:0000256" key="6">
    <source>
        <dbReference type="ARBA" id="ARBA00023163"/>
    </source>
</evidence>
<reference evidence="13 14" key="1">
    <citation type="journal article" date="2021" name="Sci. Rep.">
        <title>The distribution of antibiotic resistance genes in chicken gut microbiota commensals.</title>
        <authorList>
            <person name="Juricova H."/>
            <person name="Matiasovicova J."/>
            <person name="Kubasova T."/>
            <person name="Cejkova D."/>
            <person name="Rychlik I."/>
        </authorList>
    </citation>
    <scope>NUCLEOTIDE SEQUENCE [LARGE SCALE GENOMIC DNA]</scope>
    <source>
        <strain evidence="13 14">An801</strain>
    </source>
</reference>
<evidence type="ECO:0000256" key="3">
    <source>
        <dbReference type="ARBA" id="ARBA00022553"/>
    </source>
</evidence>
<dbReference type="SUPFAM" id="SSF52172">
    <property type="entry name" value="CheY-like"/>
    <property type="match status" value="1"/>
</dbReference>
<dbReference type="PROSITE" id="PS50110">
    <property type="entry name" value="RESPONSE_REGULATORY"/>
    <property type="match status" value="1"/>
</dbReference>
<accession>A0ABS2EWJ0</accession>
<dbReference type="InterPro" id="IPR036097">
    <property type="entry name" value="HisK_dim/P_sf"/>
</dbReference>
<dbReference type="Pfam" id="PF07494">
    <property type="entry name" value="Reg_prop"/>
    <property type="match status" value="4"/>
</dbReference>
<feature type="domain" description="Response regulatory" evidence="12">
    <location>
        <begin position="1068"/>
        <end position="1183"/>
    </location>
</feature>
<keyword evidence="9" id="KW-1133">Transmembrane helix</keyword>
<dbReference type="PROSITE" id="PS00041">
    <property type="entry name" value="HTH_ARAC_FAMILY_1"/>
    <property type="match status" value="1"/>
</dbReference>
<evidence type="ECO:0000256" key="5">
    <source>
        <dbReference type="ARBA" id="ARBA00023125"/>
    </source>
</evidence>
<dbReference type="Pfam" id="PF00512">
    <property type="entry name" value="HisKA"/>
    <property type="match status" value="1"/>
</dbReference>
<dbReference type="InterPro" id="IPR005467">
    <property type="entry name" value="His_kinase_dom"/>
</dbReference>
<keyword evidence="8" id="KW-0175">Coiled coil</keyword>
<dbReference type="SMART" id="SM00342">
    <property type="entry name" value="HTH_ARAC"/>
    <property type="match status" value="1"/>
</dbReference>
<feature type="modified residue" description="4-aspartylphosphate" evidence="7">
    <location>
        <position position="1116"/>
    </location>
</feature>
<proteinExistence type="predicted"/>
<dbReference type="Proteomes" id="UP000703295">
    <property type="component" value="Unassembled WGS sequence"/>
</dbReference>
<evidence type="ECO:0000256" key="8">
    <source>
        <dbReference type="SAM" id="Coils"/>
    </source>
</evidence>
<dbReference type="PRINTS" id="PR00344">
    <property type="entry name" value="BCTRLSENSOR"/>
</dbReference>
<feature type="coiled-coil region" evidence="8">
    <location>
        <begin position="787"/>
        <end position="815"/>
    </location>
</feature>
<feature type="domain" description="Histidine kinase" evidence="11">
    <location>
        <begin position="819"/>
        <end position="1032"/>
    </location>
</feature>
<dbReference type="InterPro" id="IPR036890">
    <property type="entry name" value="HATPase_C_sf"/>
</dbReference>
<dbReference type="InterPro" id="IPR003661">
    <property type="entry name" value="HisK_dim/P_dom"/>
</dbReference>
<dbReference type="SUPFAM" id="SSF55874">
    <property type="entry name" value="ATPase domain of HSP90 chaperone/DNA topoisomerase II/histidine kinase"/>
    <property type="match status" value="1"/>
</dbReference>
<dbReference type="Gene3D" id="1.10.287.130">
    <property type="match status" value="1"/>
</dbReference>
<dbReference type="InterPro" id="IPR018062">
    <property type="entry name" value="HTH_AraC-typ_CS"/>
</dbReference>
<dbReference type="PROSITE" id="PS50109">
    <property type="entry name" value="HIS_KIN"/>
    <property type="match status" value="1"/>
</dbReference>
<dbReference type="CDD" id="cd00075">
    <property type="entry name" value="HATPase"/>
    <property type="match status" value="1"/>
</dbReference>
<dbReference type="PROSITE" id="PS01124">
    <property type="entry name" value="HTH_ARAC_FAMILY_2"/>
    <property type="match status" value="1"/>
</dbReference>
<dbReference type="Pfam" id="PF00072">
    <property type="entry name" value="Response_reg"/>
    <property type="match status" value="1"/>
</dbReference>
<sequence>MRTLYCLLLLLSYSLLGYTALPTHFQFRHYNIENGVSSNGIASILQDQKGYIWLGTDNGLSRFDGNQFVFYQKNNPLYPDFHANSINAICETNTNELWLGTENGVYIYNQVKDTFTPFLEKTSNNTGISSWITHIIQDKEKNIWIATRKQGVFQYNTQTHKLRQYEIPQNDNIIIRILNDAQNNIWLSGPYQLCRLNKAHNTFEEFSIKGESTGVYSMALCEDSSHNLWIGTWEKGLWKLNPQTHEVQKFLVSEKGIGIRHIHSLLEYSPETFFIGSDEGLTVFNPITQESFLYDQYGEGNESLSDKFIYPMLKDREGGVWIGTYYNGVNYLPPYCGQFIGYSGTDNFPFFNGQIISRFCEGENGEIWIGSDDAGVSCFSPSQGQFVNFPGREQLTHKNVHALCYTGKELWIGTYSDGIYALQTSTGHIRKYTTADGLDESSIYCLFQDSHGQIWTGSMSGVCLYNPQNNRFTQVKNLDGLIIAMAEDAKGNIWIATQGKGVFKFSPQNQIWKKYSEPEGLDCPTINHICINRENELWVATAEGSYLFNPLNESFSHQALKIPNECINTILEGEDCLWLTTAKGLVKYTPTTRATQIFTKSDGLQSEAFIMASALKTRNGEFYIGSINGFNTFYPHQLKLNTQKPNVVLTGLEIFNKKIETQEGGILPEAIDHLEEIHLPYKDNVITLTYAALSYCTPQKNQYAYILEGFDKEWNYVGPQHSTTYTNLPAGTYTFRVKASNNDNVWNEEGTSIRIIVHPPFYFSLPFKIGYFLLFVLAIGLLLRYVVRRSEKKHAKAIDELNNKKEKEIHEAKINFFTMIAHEIRTPVSLIIGPLEKVMQSTHIPSNERQELEIIDRNSQRLLYLVNQLLDFRKVEQKEMQMRFTSQSIRELMESVCERFSPTLHQKGVSFSVVYPDKDFHADVDKEAITKVLSNLLTNANKYTQNMIEVRFEAQPEQQLFSIQVKDNGKGMNEEELGKIFKPFYQASENKPGTGIGLSIVKGIVEAHNGKVEVTSQPGVGSVFSITLPQKQEKQAAENGEILSTGPLPEDIIPEQHDTTPQAKVLPIMLIVDDNEDMLHFLSSHFQNNYTIVTATDGTEALHKLKEQEVSLIISDWMMPHMNGIDLCKAVRSNQMTSHIPFILLTAKTGTEAKITSMNCGADAYIEKPFSLQYLEACIKNLLELRLQLRQKFSQMPTVSINSIAANQTDKVFLEKMNHLIEENLNNDQLSVDFLAEKLCISRSGLFVKIKGLANTTPNEMIQIIRLKKAASLLLENQYRINEVSYMVGFNNPSYFSKCFQKQFGMKPGEYIASHTSQPAGSPTEKE</sequence>
<dbReference type="InterPro" id="IPR009057">
    <property type="entry name" value="Homeodomain-like_sf"/>
</dbReference>
<feature type="transmembrane region" description="Helical" evidence="9">
    <location>
        <begin position="769"/>
        <end position="787"/>
    </location>
</feature>
<dbReference type="EC" id="2.7.13.3" evidence="2"/>